<dbReference type="STRING" id="180197.SAMN02982919_01863"/>
<proteinExistence type="predicted"/>
<evidence type="ECO:0000313" key="4">
    <source>
        <dbReference type="Proteomes" id="UP000199766"/>
    </source>
</evidence>
<dbReference type="InterPro" id="IPR051058">
    <property type="entry name" value="GDSL_Est/Lipase"/>
</dbReference>
<feature type="signal peptide" evidence="2">
    <location>
        <begin position="1"/>
        <end position="21"/>
    </location>
</feature>
<organism evidence="3 4">
    <name type="scientific">Giesbergeria anulus</name>
    <dbReference type="NCBI Taxonomy" id="180197"/>
    <lineage>
        <taxon>Bacteria</taxon>
        <taxon>Pseudomonadati</taxon>
        <taxon>Pseudomonadota</taxon>
        <taxon>Betaproteobacteria</taxon>
        <taxon>Burkholderiales</taxon>
        <taxon>Comamonadaceae</taxon>
        <taxon>Giesbergeria</taxon>
    </lineage>
</organism>
<dbReference type="GO" id="GO:0016788">
    <property type="term" value="F:hydrolase activity, acting on ester bonds"/>
    <property type="evidence" value="ECO:0007669"/>
    <property type="project" value="InterPro"/>
</dbReference>
<dbReference type="Proteomes" id="UP000199766">
    <property type="component" value="Unassembled WGS sequence"/>
</dbReference>
<dbReference type="AlphaFoldDB" id="A0A1H9M3Z2"/>
<dbReference type="PANTHER" id="PTHR45648:SF22">
    <property type="entry name" value="GDSL LIPASE_ACYLHYDROLASE FAMILY PROTEIN (AFU_ORTHOLOGUE AFUA_4G14700)"/>
    <property type="match status" value="1"/>
</dbReference>
<gene>
    <name evidence="3" type="ORF">SAMN02982919_01863</name>
</gene>
<protein>
    <submittedName>
        <fullName evidence="3">Phospholipase/lecithinase/hemolysin</fullName>
    </submittedName>
</protein>
<dbReference type="InterPro" id="IPR001087">
    <property type="entry name" value="GDSL"/>
</dbReference>
<keyword evidence="1" id="KW-0378">Hydrolase</keyword>
<sequence>MARQFSLARWAVPVLTAAVLAACGGSDDNTMRWSGVVNFGDSLSDVGSYRVGTVAALGGGKYTINGATGLNWTEHLAQRLSVAAPCAAQTGLLPNIPGLVGAAVTNVPGCYNYAQGSARVSSPLGPHSVALQAAPFYASTLGVTAVPVQTQMANHLSRTGGSFAGTELVTVMAGANDLFMHLKAVAAASQGGTTAVGAALAAGWDQSAQTAVATGGASAVSAATAAAVQGMTQAGAALATLVREQVLAKGAQYVLVANVPDVATTPLALSYDAATRQLITTMAMAFNAQLQAGLTGTPVVQADLFAQSRAQVADPVRFGLTNITAPACSTNPALNPLNGTALVCTAYSTVAANTDGYLYADDVHLSPRGYRLMSDYIIERLEVAGWL</sequence>
<dbReference type="Gene3D" id="3.40.50.1110">
    <property type="entry name" value="SGNH hydrolase"/>
    <property type="match status" value="1"/>
</dbReference>
<dbReference type="InterPro" id="IPR036514">
    <property type="entry name" value="SGNH_hydro_sf"/>
</dbReference>
<dbReference type="PROSITE" id="PS51257">
    <property type="entry name" value="PROKAR_LIPOPROTEIN"/>
    <property type="match status" value="1"/>
</dbReference>
<dbReference type="OrthoDB" id="5292073at2"/>
<dbReference type="RefSeq" id="WP_091456380.1">
    <property type="nucleotide sequence ID" value="NZ_FOGD01000005.1"/>
</dbReference>
<dbReference type="SUPFAM" id="SSF52266">
    <property type="entry name" value="SGNH hydrolase"/>
    <property type="match status" value="1"/>
</dbReference>
<keyword evidence="4" id="KW-1185">Reference proteome</keyword>
<accession>A0A1H9M3Z2</accession>
<dbReference type="CDD" id="cd01847">
    <property type="entry name" value="Triacylglycerol_lipase_like"/>
    <property type="match status" value="1"/>
</dbReference>
<keyword evidence="2" id="KW-0732">Signal</keyword>
<dbReference type="Pfam" id="PF00657">
    <property type="entry name" value="Lipase_GDSL"/>
    <property type="match status" value="1"/>
</dbReference>
<dbReference type="PANTHER" id="PTHR45648">
    <property type="entry name" value="GDSL LIPASE/ACYLHYDROLASE FAMILY PROTEIN (AFU_ORTHOLOGUE AFUA_4G14700)"/>
    <property type="match status" value="1"/>
</dbReference>
<evidence type="ECO:0000256" key="2">
    <source>
        <dbReference type="SAM" id="SignalP"/>
    </source>
</evidence>
<feature type="chain" id="PRO_5011486312" evidence="2">
    <location>
        <begin position="22"/>
        <end position="387"/>
    </location>
</feature>
<evidence type="ECO:0000256" key="1">
    <source>
        <dbReference type="ARBA" id="ARBA00022801"/>
    </source>
</evidence>
<evidence type="ECO:0000313" key="3">
    <source>
        <dbReference type="EMBL" id="SER18237.1"/>
    </source>
</evidence>
<name>A0A1H9M3Z2_9BURK</name>
<reference evidence="3 4" key="1">
    <citation type="submission" date="2016-10" db="EMBL/GenBank/DDBJ databases">
        <authorList>
            <person name="de Groot N.N."/>
        </authorList>
    </citation>
    <scope>NUCLEOTIDE SEQUENCE [LARGE SCALE GENOMIC DNA]</scope>
    <source>
        <strain evidence="3 4">ATCC 35958</strain>
    </source>
</reference>
<dbReference type="EMBL" id="FOGD01000005">
    <property type="protein sequence ID" value="SER18237.1"/>
    <property type="molecule type" value="Genomic_DNA"/>
</dbReference>